<dbReference type="STRING" id="1658174.A0A1J9QQ40"/>
<feature type="repeat" description="ANK" evidence="3">
    <location>
        <begin position="333"/>
        <end position="365"/>
    </location>
</feature>
<keyword evidence="1" id="KW-0677">Repeat</keyword>
<sequence>MTGRDRRRYTGPSWESMKPWSILLKAGVNPTHADERGSTLIMLQVRHRRPHSILNMLIESAQKSGNDIFGENRDGESALHVAARHGNIDAIQLFLGLGADASKKDRFGYYPLLRAVKFNPLWLAQPVFQAKVEAFGEVSTPNSLGQTPLHFAVDSSRDWPVKLLLETGADITVRDIDGRTPVDIAVSAKSCCCILSLLIQHGANPYYVPERCRESAIQIISRGAYRRWVADRFPLPPSLIKPRFSCVSCPILGIISRAPIVEIEHAEFISNHLQSCHKGPLGRPQCGGQQSDFALALHALCLIPTKPRTSGTTIEMVRSIIYSDASLLAKDIRGFTPLHYAAQSGKKEVIQLFLVRGLNTYCTKDSGVDIRSRFNDVVEGLIIAGRAEDALIRDEDGLCGIDRWAMSSIHDHLNFVLVNRLLARARILACLGDCEETYWLR</sequence>
<name>A0A1J9QQ40_9EURO</name>
<dbReference type="SMART" id="SM00248">
    <property type="entry name" value="ANK"/>
    <property type="match status" value="4"/>
</dbReference>
<accession>A0A1J9QQ40</accession>
<comment type="caution">
    <text evidence="4">The sequence shown here is derived from an EMBL/GenBank/DDBJ whole genome shotgun (WGS) entry which is preliminary data.</text>
</comment>
<dbReference type="AlphaFoldDB" id="A0A1J9QQ40"/>
<evidence type="ECO:0000256" key="2">
    <source>
        <dbReference type="ARBA" id="ARBA00023043"/>
    </source>
</evidence>
<dbReference type="OrthoDB" id="366390at2759"/>
<organism evidence="4 5">
    <name type="scientific">Blastomyces percursus</name>
    <dbReference type="NCBI Taxonomy" id="1658174"/>
    <lineage>
        <taxon>Eukaryota</taxon>
        <taxon>Fungi</taxon>
        <taxon>Dikarya</taxon>
        <taxon>Ascomycota</taxon>
        <taxon>Pezizomycotina</taxon>
        <taxon>Eurotiomycetes</taxon>
        <taxon>Eurotiomycetidae</taxon>
        <taxon>Onygenales</taxon>
        <taxon>Ajellomycetaceae</taxon>
        <taxon>Blastomyces</taxon>
    </lineage>
</organism>
<dbReference type="InterPro" id="IPR036770">
    <property type="entry name" value="Ankyrin_rpt-contain_sf"/>
</dbReference>
<dbReference type="PROSITE" id="PS50088">
    <property type="entry name" value="ANK_REPEAT"/>
    <property type="match status" value="3"/>
</dbReference>
<dbReference type="InterPro" id="IPR002110">
    <property type="entry name" value="Ankyrin_rpt"/>
</dbReference>
<evidence type="ECO:0000256" key="3">
    <source>
        <dbReference type="PROSITE-ProRule" id="PRU00023"/>
    </source>
</evidence>
<dbReference type="InterPro" id="IPR050889">
    <property type="entry name" value="Dendritic_Spine_Reg/Scaffold"/>
</dbReference>
<dbReference type="PANTHER" id="PTHR24166:SF48">
    <property type="entry name" value="PROTEIN VAPYRIN"/>
    <property type="match status" value="1"/>
</dbReference>
<dbReference type="Proteomes" id="UP000242791">
    <property type="component" value="Unassembled WGS sequence"/>
</dbReference>
<evidence type="ECO:0000313" key="4">
    <source>
        <dbReference type="EMBL" id="OJD22315.1"/>
    </source>
</evidence>
<feature type="repeat" description="ANK" evidence="3">
    <location>
        <begin position="74"/>
        <end position="106"/>
    </location>
</feature>
<dbReference type="SUPFAM" id="SSF48403">
    <property type="entry name" value="Ankyrin repeat"/>
    <property type="match status" value="1"/>
</dbReference>
<dbReference type="VEuPathDB" id="FungiDB:ACJ73_06341"/>
<evidence type="ECO:0000256" key="1">
    <source>
        <dbReference type="ARBA" id="ARBA00022737"/>
    </source>
</evidence>
<proteinExistence type="predicted"/>
<dbReference type="Gene3D" id="1.25.40.20">
    <property type="entry name" value="Ankyrin repeat-containing domain"/>
    <property type="match status" value="2"/>
</dbReference>
<reference evidence="4 5" key="1">
    <citation type="submission" date="2015-08" db="EMBL/GenBank/DDBJ databases">
        <title>Emmonsia species relationships and genome sequence.</title>
        <authorList>
            <person name="Cuomo C.A."/>
            <person name="Schwartz I.S."/>
            <person name="Kenyon C."/>
            <person name="De Hoog G.S."/>
            <person name="Govender N.P."/>
            <person name="Botha A."/>
            <person name="Moreno L."/>
            <person name="De Vries M."/>
            <person name="Munoz J.F."/>
            <person name="Stielow J.B."/>
        </authorList>
    </citation>
    <scope>NUCLEOTIDE SEQUENCE [LARGE SCALE GENOMIC DNA]</scope>
    <source>
        <strain evidence="4 5">EI222</strain>
    </source>
</reference>
<dbReference type="EMBL" id="LGTZ01001102">
    <property type="protein sequence ID" value="OJD22315.1"/>
    <property type="molecule type" value="Genomic_DNA"/>
</dbReference>
<dbReference type="Pfam" id="PF12796">
    <property type="entry name" value="Ank_2"/>
    <property type="match status" value="1"/>
</dbReference>
<dbReference type="PRINTS" id="PR01415">
    <property type="entry name" value="ANKYRIN"/>
</dbReference>
<evidence type="ECO:0000313" key="5">
    <source>
        <dbReference type="Proteomes" id="UP000242791"/>
    </source>
</evidence>
<dbReference type="Pfam" id="PF13637">
    <property type="entry name" value="Ank_4"/>
    <property type="match status" value="1"/>
</dbReference>
<dbReference type="PANTHER" id="PTHR24166">
    <property type="entry name" value="ROLLING PEBBLES, ISOFORM B"/>
    <property type="match status" value="1"/>
</dbReference>
<gene>
    <name evidence="4" type="ORF">ACJ73_06341</name>
</gene>
<keyword evidence="2 3" id="KW-0040">ANK repeat</keyword>
<dbReference type="PROSITE" id="PS50297">
    <property type="entry name" value="ANK_REP_REGION"/>
    <property type="match status" value="3"/>
</dbReference>
<keyword evidence="5" id="KW-1185">Reference proteome</keyword>
<protein>
    <submittedName>
        <fullName evidence="4">Uncharacterized protein</fullName>
    </submittedName>
</protein>
<feature type="repeat" description="ANK" evidence="3">
    <location>
        <begin position="144"/>
        <end position="176"/>
    </location>
</feature>